<dbReference type="Proteomes" id="UP000001542">
    <property type="component" value="Unassembled WGS sequence"/>
</dbReference>
<name>A2F3F8_TRIV3</name>
<dbReference type="OrthoDB" id="1918363at2759"/>
<evidence type="ECO:0000313" key="6">
    <source>
        <dbReference type="Proteomes" id="UP000001542"/>
    </source>
</evidence>
<organism evidence="5 6">
    <name type="scientific">Trichomonas vaginalis (strain ATCC PRA-98 / G3)</name>
    <dbReference type="NCBI Taxonomy" id="412133"/>
    <lineage>
        <taxon>Eukaryota</taxon>
        <taxon>Metamonada</taxon>
        <taxon>Parabasalia</taxon>
        <taxon>Trichomonadida</taxon>
        <taxon>Trichomonadidae</taxon>
        <taxon>Trichomonas</taxon>
    </lineage>
</organism>
<keyword evidence="6" id="KW-1185">Reference proteome</keyword>
<dbReference type="GO" id="GO:0016973">
    <property type="term" value="P:poly(A)+ mRNA export from nucleus"/>
    <property type="evidence" value="ECO:0000318"/>
    <property type="project" value="GO_Central"/>
</dbReference>
<keyword evidence="4" id="KW-0653">Protein transport</keyword>
<dbReference type="InterPro" id="IPR007231">
    <property type="entry name" value="Nucleoporin_int_Nup93/Nic96"/>
</dbReference>
<keyword evidence="4" id="KW-0813">Transport</keyword>
<proteinExistence type="inferred from homology"/>
<dbReference type="SMR" id="A2F3F8"/>
<dbReference type="PANTHER" id="PTHR11225:SF4">
    <property type="entry name" value="NUCLEAR PORE COMPLEX PROTEIN NUP93"/>
    <property type="match status" value="1"/>
</dbReference>
<dbReference type="STRING" id="5722.A2F3F8"/>
<evidence type="ECO:0000256" key="3">
    <source>
        <dbReference type="ARBA" id="ARBA00023242"/>
    </source>
</evidence>
<protein>
    <recommendedName>
        <fullName evidence="4">Nuclear pore protein</fullName>
    </recommendedName>
</protein>
<gene>
    <name evidence="5" type="ORF">TVAG_286750</name>
</gene>
<keyword evidence="4" id="KW-0811">Translocation</keyword>
<dbReference type="VEuPathDB" id="TrichDB:TVAGG3_0245260"/>
<dbReference type="AlphaFoldDB" id="A2F3F8"/>
<evidence type="ECO:0000256" key="1">
    <source>
        <dbReference type="ARBA" id="ARBA00004259"/>
    </source>
</evidence>
<keyword evidence="4" id="KW-0906">Nuclear pore complex</keyword>
<dbReference type="RefSeq" id="XP_001313467.1">
    <property type="nucleotide sequence ID" value="XM_001313466.1"/>
</dbReference>
<dbReference type="eggNOG" id="KOG2168">
    <property type="taxonomic scope" value="Eukaryota"/>
</dbReference>
<sequence>MSPYSNKKFMDPYSETTLDDLLTRSQNLERRTPFLVHQSLELISTETRATMSSIEDTEQAKTRGKLLLAQEKADISRTHEILKGINHKNIVPRTVTSINDKTEQTMQNNIVSSITEIQTKTSEICEEFIFKNITNRWNSDTKSHHFAYSQIRDEKTGFYIPYRIHRNSDYSRFINKSFLPEEFASKIVKSAYTHYNLLEPDYLNIPLIDTFELISFLQESHSQLEQGVIKFLETQKKRVITQEVNRFLPVANRGGEFDFLPTVVSYINMHHSHLGESGLPWAIIYYLLRCGDISRAAEYSTDNSREFSIYVVNFLRSMNNGISFEDNDRVENYLSSELSNIDANPFKIVSLSVMLHRNPGHRDIIREFKNNDSESNSSEVIRSLEDWVWLRLHMKDSSINDLKSELEDNETESTVIQNPFLSGQKLIMSGEFEKACQWFLSQEDNIDENIHIALALHLSGFVPSKSISQSLITYATEVEDLSKAVGYLSFLQDFDDKVKSLSIFIVEDERGLEILSQGTESHDNSIISEWLTPPEIYSVLNLAGEEAEMRDEHCKAYKIFKMISRWDKVISNANIELRQCVEGFVDDISLDETNLLFLEIIQKDDKTDLTDFESFKTMYYLAISSIELRHCHYSEACSAIDKSGLFPSTLEQVDSFNESIRNRPEIVRRVFPTALENAMHAYSENFRSKSITGSSSDSDNMKILKKKSSALFELATVSNLNISRETMRRILDYTIIFQ</sequence>
<dbReference type="Pfam" id="PF04097">
    <property type="entry name" value="Nic96"/>
    <property type="match status" value="1"/>
</dbReference>
<reference evidence="5" key="2">
    <citation type="journal article" date="2007" name="Science">
        <title>Draft genome sequence of the sexually transmitted pathogen Trichomonas vaginalis.</title>
        <authorList>
            <person name="Carlton J.M."/>
            <person name="Hirt R.P."/>
            <person name="Silva J.C."/>
            <person name="Delcher A.L."/>
            <person name="Schatz M."/>
            <person name="Zhao Q."/>
            <person name="Wortman J.R."/>
            <person name="Bidwell S.L."/>
            <person name="Alsmark U.C.M."/>
            <person name="Besteiro S."/>
            <person name="Sicheritz-Ponten T."/>
            <person name="Noel C.J."/>
            <person name="Dacks J.B."/>
            <person name="Foster P.G."/>
            <person name="Simillion C."/>
            <person name="Van de Peer Y."/>
            <person name="Miranda-Saavedra D."/>
            <person name="Barton G.J."/>
            <person name="Westrop G.D."/>
            <person name="Mueller S."/>
            <person name="Dessi D."/>
            <person name="Fiori P.L."/>
            <person name="Ren Q."/>
            <person name="Paulsen I."/>
            <person name="Zhang H."/>
            <person name="Bastida-Corcuera F.D."/>
            <person name="Simoes-Barbosa A."/>
            <person name="Brown M.T."/>
            <person name="Hayes R.D."/>
            <person name="Mukherjee M."/>
            <person name="Okumura C.Y."/>
            <person name="Schneider R."/>
            <person name="Smith A.J."/>
            <person name="Vanacova S."/>
            <person name="Villalvazo M."/>
            <person name="Haas B.J."/>
            <person name="Pertea M."/>
            <person name="Feldblyum T.V."/>
            <person name="Utterback T.R."/>
            <person name="Shu C.L."/>
            <person name="Osoegawa K."/>
            <person name="de Jong P.J."/>
            <person name="Hrdy I."/>
            <person name="Horvathova L."/>
            <person name="Zubacova Z."/>
            <person name="Dolezal P."/>
            <person name="Malik S.B."/>
            <person name="Logsdon J.M. Jr."/>
            <person name="Henze K."/>
            <person name="Gupta A."/>
            <person name="Wang C.C."/>
            <person name="Dunne R.L."/>
            <person name="Upcroft J.A."/>
            <person name="Upcroft P."/>
            <person name="White O."/>
            <person name="Salzberg S.L."/>
            <person name="Tang P."/>
            <person name="Chiu C.-H."/>
            <person name="Lee Y.-S."/>
            <person name="Embley T.M."/>
            <person name="Coombs G.H."/>
            <person name="Mottram J.C."/>
            <person name="Tachezy J."/>
            <person name="Fraser-Liggett C.M."/>
            <person name="Johnson P.J."/>
        </authorList>
    </citation>
    <scope>NUCLEOTIDE SEQUENCE [LARGE SCALE GENOMIC DNA]</scope>
    <source>
        <strain evidence="5">G3</strain>
    </source>
</reference>
<reference evidence="5" key="1">
    <citation type="submission" date="2006-10" db="EMBL/GenBank/DDBJ databases">
        <authorList>
            <person name="Amadeo P."/>
            <person name="Zhao Q."/>
            <person name="Wortman J."/>
            <person name="Fraser-Liggett C."/>
            <person name="Carlton J."/>
        </authorList>
    </citation>
    <scope>NUCLEOTIDE SEQUENCE</scope>
    <source>
        <strain evidence="5">G3</strain>
    </source>
</reference>
<keyword evidence="3 4" id="KW-0539">Nucleus</keyword>
<comment type="subcellular location">
    <subcellularLocation>
        <location evidence="1">Nucleus envelope</location>
    </subcellularLocation>
    <subcellularLocation>
        <location evidence="4">Nucleus</location>
        <location evidence="4">Nuclear pore complex</location>
    </subcellularLocation>
</comment>
<dbReference type="FunCoup" id="A2F3F8">
    <property type="interactions" value="1159"/>
</dbReference>
<dbReference type="PANTHER" id="PTHR11225">
    <property type="entry name" value="NUCLEAR PORE COMPLEX PROTEIN NUP93 NUCLEOPORIN NUP93 DEAD EYE PROTEIN"/>
    <property type="match status" value="1"/>
</dbReference>
<dbReference type="InParanoid" id="A2F3F8"/>
<keyword evidence="4" id="KW-0509">mRNA transport</keyword>
<evidence type="ECO:0000256" key="4">
    <source>
        <dbReference type="RuleBase" id="RU364035"/>
    </source>
</evidence>
<dbReference type="EMBL" id="DS113597">
    <property type="protein sequence ID" value="EAY00538.1"/>
    <property type="molecule type" value="Genomic_DNA"/>
</dbReference>
<dbReference type="KEGG" id="tva:4758359"/>
<evidence type="ECO:0000256" key="2">
    <source>
        <dbReference type="ARBA" id="ARBA00010186"/>
    </source>
</evidence>
<dbReference type="VEuPathDB" id="TrichDB:TVAG_TEG_DS113597_1_4"/>
<dbReference type="GO" id="GO:0006606">
    <property type="term" value="P:protein import into nucleus"/>
    <property type="evidence" value="ECO:0000318"/>
    <property type="project" value="GO_Central"/>
</dbReference>
<comment type="similarity">
    <text evidence="2 4">Belongs to the nucleoporin interacting component (NIC) family.</text>
</comment>
<evidence type="ECO:0000313" key="5">
    <source>
        <dbReference type="EMBL" id="EAY00538.1"/>
    </source>
</evidence>
<keyword evidence="4" id="KW-0472">Membrane</keyword>
<accession>A2F3F8</accession>
<dbReference type="GO" id="GO:0005643">
    <property type="term" value="C:nuclear pore"/>
    <property type="evidence" value="ECO:0000318"/>
    <property type="project" value="GO_Central"/>
</dbReference>
<dbReference type="GO" id="GO:0017056">
    <property type="term" value="F:structural constituent of nuclear pore"/>
    <property type="evidence" value="ECO:0000318"/>
    <property type="project" value="GO_Central"/>
</dbReference>